<dbReference type="InterPro" id="IPR024534">
    <property type="entry name" value="JetD_C"/>
</dbReference>
<geneLocation type="plasmid" evidence="3 4">
    <name>pRHL1</name>
</geneLocation>
<organism evidence="3 4">
    <name type="scientific">Rhodococcus jostii (strain RHA1)</name>
    <dbReference type="NCBI Taxonomy" id="101510"/>
    <lineage>
        <taxon>Bacteria</taxon>
        <taxon>Bacillati</taxon>
        <taxon>Actinomycetota</taxon>
        <taxon>Actinomycetes</taxon>
        <taxon>Mycobacteriales</taxon>
        <taxon>Nocardiaceae</taxon>
        <taxon>Rhodococcus</taxon>
    </lineage>
</organism>
<dbReference type="InterPro" id="IPR024537">
    <property type="entry name" value="DUF3322"/>
</dbReference>
<dbReference type="HOGENOM" id="CLU_054007_0_0_11"/>
<sequence length="390" mass="44655">MKDPAAVITDLTKALTKHWAAWVVDEPTGWPRTYPIGTPARGDLETNYATTHRPVMQAWDRWGAQHVHLSCSLRYARRRVGRLLLNIPTHLDIYDLDTAAALAAEDWSITIARARHRRQILSDTLDLDLQPRLLQQTVALADTDFTLLCRTVDWFHHHDATGLTTRQVPIPGLDAKWLDKHTALVLALLDRDSLDLIDRPQRIDLTYLDQNWRARGNRMRDSLATDDTNATVAYPPDIIIITENKDSALFFPTLPRGIAVEGGGWAITHRITRHTWFQQCPRIVYWGDIDAHGYEILNKLRTEHSAVDSILMGPQTYDEYHQFGVRTDRRGNPISAQRKPLPNLTDSERVVYNRITDSEHSGPLRIEQERIPLQLAEQVVRSRTPRQPPD</sequence>
<dbReference type="KEGG" id="rha:RHA1_ro09112"/>
<dbReference type="PIRSF" id="PIRSF028408">
    <property type="entry name" value="UCP028408"/>
    <property type="match status" value="1"/>
</dbReference>
<gene>
    <name evidence="3" type="ordered locus">RHA1_ro09112</name>
</gene>
<feature type="domain" description="Wadjet protein JetD C-terminal" evidence="1">
    <location>
        <begin position="196"/>
        <end position="378"/>
    </location>
</feature>
<evidence type="ECO:0000259" key="2">
    <source>
        <dbReference type="Pfam" id="PF11795"/>
    </source>
</evidence>
<evidence type="ECO:0000259" key="1">
    <source>
        <dbReference type="Pfam" id="PF09983"/>
    </source>
</evidence>
<dbReference type="PATRIC" id="fig|101510.16.peg.8392"/>
<evidence type="ECO:0000313" key="4">
    <source>
        <dbReference type="Proteomes" id="UP000008710"/>
    </source>
</evidence>
<name>Q0RX31_RHOJR</name>
<keyword evidence="3" id="KW-0614">Plasmid</keyword>
<dbReference type="OrthoDB" id="322908at2"/>
<dbReference type="AlphaFoldDB" id="Q0RX31"/>
<dbReference type="InterPro" id="IPR014544">
    <property type="entry name" value="UCP028408"/>
</dbReference>
<feature type="domain" description="DUF3322" evidence="2">
    <location>
        <begin position="9"/>
        <end position="190"/>
    </location>
</feature>
<dbReference type="Pfam" id="PF09983">
    <property type="entry name" value="JetD_C"/>
    <property type="match status" value="1"/>
</dbReference>
<dbReference type="Pfam" id="PF11795">
    <property type="entry name" value="DUF3322"/>
    <property type="match status" value="1"/>
</dbReference>
<dbReference type="RefSeq" id="WP_011599831.1">
    <property type="nucleotide sequence ID" value="NC_008269.1"/>
</dbReference>
<protein>
    <recommendedName>
        <fullName evidence="5">Wadjet protein JetD C-terminal domain-containing protein</fullName>
    </recommendedName>
</protein>
<dbReference type="EMBL" id="CP000432">
    <property type="protein sequence ID" value="ABH00155.1"/>
    <property type="molecule type" value="Genomic_DNA"/>
</dbReference>
<reference evidence="4" key="1">
    <citation type="journal article" date="2006" name="Proc. Natl. Acad. Sci. U.S.A.">
        <title>The complete genome of Rhodococcus sp. RHA1 provides insights into a catabolic powerhouse.</title>
        <authorList>
            <person name="McLeod M.P."/>
            <person name="Warren R.L."/>
            <person name="Hsiao W.W.L."/>
            <person name="Araki N."/>
            <person name="Myhre M."/>
            <person name="Fernandes C."/>
            <person name="Miyazawa D."/>
            <person name="Wong W."/>
            <person name="Lillquist A.L."/>
            <person name="Wang D."/>
            <person name="Dosanjh M."/>
            <person name="Hara H."/>
            <person name="Petrescu A."/>
            <person name="Morin R.D."/>
            <person name="Yang G."/>
            <person name="Stott J.M."/>
            <person name="Schein J.E."/>
            <person name="Shin H."/>
            <person name="Smailus D."/>
            <person name="Siddiqui A.S."/>
            <person name="Marra M.A."/>
            <person name="Jones S.J.M."/>
            <person name="Holt R."/>
            <person name="Brinkman F.S.L."/>
            <person name="Miyauchi K."/>
            <person name="Fukuda M."/>
            <person name="Davies J.E."/>
            <person name="Mohn W.W."/>
            <person name="Eltis L.D."/>
        </authorList>
    </citation>
    <scope>NUCLEOTIDE SEQUENCE [LARGE SCALE GENOMIC DNA]</scope>
    <source>
        <strain evidence="4">RHA1</strain>
    </source>
</reference>
<evidence type="ECO:0008006" key="5">
    <source>
        <dbReference type="Google" id="ProtNLM"/>
    </source>
</evidence>
<accession>Q0RX31</accession>
<evidence type="ECO:0000313" key="3">
    <source>
        <dbReference type="EMBL" id="ABH00155.1"/>
    </source>
</evidence>
<dbReference type="Proteomes" id="UP000008710">
    <property type="component" value="Plasmid pRHL1"/>
</dbReference>
<proteinExistence type="predicted"/>